<evidence type="ECO:0000313" key="4">
    <source>
        <dbReference type="Proteomes" id="UP001172159"/>
    </source>
</evidence>
<comment type="caution">
    <text evidence="3">The sequence shown here is derived from an EMBL/GenBank/DDBJ whole genome shotgun (WGS) entry which is preliminary data.</text>
</comment>
<organism evidence="3 4">
    <name type="scientific">Apiosordaria backusii</name>
    <dbReference type="NCBI Taxonomy" id="314023"/>
    <lineage>
        <taxon>Eukaryota</taxon>
        <taxon>Fungi</taxon>
        <taxon>Dikarya</taxon>
        <taxon>Ascomycota</taxon>
        <taxon>Pezizomycotina</taxon>
        <taxon>Sordariomycetes</taxon>
        <taxon>Sordariomycetidae</taxon>
        <taxon>Sordariales</taxon>
        <taxon>Lasiosphaeriaceae</taxon>
        <taxon>Apiosordaria</taxon>
    </lineage>
</organism>
<dbReference type="GO" id="GO:0005739">
    <property type="term" value="C:mitochondrion"/>
    <property type="evidence" value="ECO:0007669"/>
    <property type="project" value="TreeGrafter"/>
</dbReference>
<evidence type="ECO:0000256" key="1">
    <source>
        <dbReference type="ARBA" id="ARBA00023002"/>
    </source>
</evidence>
<name>A0AA40BSI4_9PEZI</name>
<dbReference type="InterPro" id="IPR052128">
    <property type="entry name" value="Oxidoreductase_NAD-binding"/>
</dbReference>
<protein>
    <submittedName>
        <fullName evidence="3">Uncharacterized protein</fullName>
    </submittedName>
</protein>
<dbReference type="CDD" id="cd00322">
    <property type="entry name" value="FNR_like"/>
    <property type="match status" value="1"/>
</dbReference>
<proteinExistence type="predicted"/>
<dbReference type="Proteomes" id="UP001172159">
    <property type="component" value="Unassembled WGS sequence"/>
</dbReference>
<evidence type="ECO:0000256" key="2">
    <source>
        <dbReference type="ARBA" id="ARBA00023027"/>
    </source>
</evidence>
<dbReference type="PANTHER" id="PTHR46505">
    <property type="entry name" value="OXIDOREDUCTASE NAD-BINDING DOMAIN-CONTAINING PROTEIN 1"/>
    <property type="match status" value="1"/>
</dbReference>
<reference evidence="3" key="1">
    <citation type="submission" date="2023-06" db="EMBL/GenBank/DDBJ databases">
        <title>Genome-scale phylogeny and comparative genomics of the fungal order Sordariales.</title>
        <authorList>
            <consortium name="Lawrence Berkeley National Laboratory"/>
            <person name="Hensen N."/>
            <person name="Bonometti L."/>
            <person name="Westerberg I."/>
            <person name="Brannstrom I.O."/>
            <person name="Guillou S."/>
            <person name="Cros-Aarteil S."/>
            <person name="Calhoun S."/>
            <person name="Haridas S."/>
            <person name="Kuo A."/>
            <person name="Mondo S."/>
            <person name="Pangilinan J."/>
            <person name="Riley R."/>
            <person name="Labutti K."/>
            <person name="Andreopoulos B."/>
            <person name="Lipzen A."/>
            <person name="Chen C."/>
            <person name="Yanf M."/>
            <person name="Daum C."/>
            <person name="Ng V."/>
            <person name="Clum A."/>
            <person name="Steindorff A."/>
            <person name="Ohm R."/>
            <person name="Martin F."/>
            <person name="Silar P."/>
            <person name="Natvig D."/>
            <person name="Lalanne C."/>
            <person name="Gautier V."/>
            <person name="Ament-Velasquez S.L."/>
            <person name="Kruys A."/>
            <person name="Hutchinson M.I."/>
            <person name="Powell A.J."/>
            <person name="Barry K."/>
            <person name="Miller A.N."/>
            <person name="Grigoriev I.V."/>
            <person name="Debuchy R."/>
            <person name="Gladieux P."/>
            <person name="Thoren M.H."/>
            <person name="Johannesson H."/>
        </authorList>
    </citation>
    <scope>NUCLEOTIDE SEQUENCE</scope>
    <source>
        <strain evidence="3">CBS 540.89</strain>
    </source>
</reference>
<dbReference type="Gene3D" id="3.40.50.80">
    <property type="entry name" value="Nucleotide-binding domain of ferredoxin-NADP reductase (FNR) module"/>
    <property type="match status" value="1"/>
</dbReference>
<keyword evidence="2" id="KW-0520">NAD</keyword>
<dbReference type="EMBL" id="JAUKTV010000004">
    <property type="protein sequence ID" value="KAK0739555.1"/>
    <property type="molecule type" value="Genomic_DNA"/>
</dbReference>
<dbReference type="PRINTS" id="PR00410">
    <property type="entry name" value="PHEHYDRXLASE"/>
</dbReference>
<sequence length="334" mass="36761">MKLMPIKFAPLPLPLSFISVSLPKSFIPLSRSYTMTTMTTKTTHIDRTAHEPRDNVLFPFPHLSPTYHPHHPPLPPLLPPSPAPQQPIHFLPGQWLDLYHPPFPPHQKPGGFTITSPPQSPYLELAIQSSPSNPPAAYLWQAPPSSLLNTPVRVRIGGSFVYPPPSSIQYKKVVFVAGGVGINPIMSMLSHLSTLSLRERKEKEVVVLYGIKDPDGVIQNGDTSQALFLDRIAGLFAGEDGLRGNIELFLTGGTTKDSSECGPEKLIQADGVQLPFVKRRIGLPDLAEAIGEEKDETVVYICGVPSMTDQLVEGLTSPQGLGMDEKRVLYEKWW</sequence>
<keyword evidence="1" id="KW-0560">Oxidoreductase</keyword>
<accession>A0AA40BSI4</accession>
<evidence type="ECO:0000313" key="3">
    <source>
        <dbReference type="EMBL" id="KAK0739555.1"/>
    </source>
</evidence>
<gene>
    <name evidence="3" type="ORF">B0T21DRAFT_362852</name>
</gene>
<dbReference type="InterPro" id="IPR039261">
    <property type="entry name" value="FNR_nucleotide-bd"/>
</dbReference>
<dbReference type="SUPFAM" id="SSF63380">
    <property type="entry name" value="Riboflavin synthase domain-like"/>
    <property type="match status" value="1"/>
</dbReference>
<keyword evidence="4" id="KW-1185">Reference proteome</keyword>
<dbReference type="GO" id="GO:0016491">
    <property type="term" value="F:oxidoreductase activity"/>
    <property type="evidence" value="ECO:0007669"/>
    <property type="project" value="UniProtKB-KW"/>
</dbReference>
<dbReference type="InterPro" id="IPR017938">
    <property type="entry name" value="Riboflavin_synthase-like_b-brl"/>
</dbReference>
<dbReference type="SUPFAM" id="SSF52343">
    <property type="entry name" value="Ferredoxin reductase-like, C-terminal NADP-linked domain"/>
    <property type="match status" value="1"/>
</dbReference>
<dbReference type="AlphaFoldDB" id="A0AA40BSI4"/>
<dbReference type="PANTHER" id="PTHR46505:SF1">
    <property type="entry name" value="OXIDOREDUCTASE NAD-BINDING DOMAIN-CONTAINING PROTEIN 1"/>
    <property type="match status" value="1"/>
</dbReference>